<dbReference type="InterPro" id="IPR015424">
    <property type="entry name" value="PyrdxlP-dep_Trfase"/>
</dbReference>
<dbReference type="PANTHER" id="PTHR11601:SF34">
    <property type="entry name" value="CYSTEINE DESULFURASE"/>
    <property type="match status" value="1"/>
</dbReference>
<dbReference type="SUPFAM" id="SSF53383">
    <property type="entry name" value="PLP-dependent transferases"/>
    <property type="match status" value="1"/>
</dbReference>
<dbReference type="PANTHER" id="PTHR11601">
    <property type="entry name" value="CYSTEINE DESULFURYLASE FAMILY MEMBER"/>
    <property type="match status" value="1"/>
</dbReference>
<organism evidence="9">
    <name type="scientific">marine sediment metagenome</name>
    <dbReference type="NCBI Taxonomy" id="412755"/>
    <lineage>
        <taxon>unclassified sequences</taxon>
        <taxon>metagenomes</taxon>
        <taxon>ecological metagenomes</taxon>
    </lineage>
</organism>
<dbReference type="Pfam" id="PF00266">
    <property type="entry name" value="Aminotran_5"/>
    <property type="match status" value="1"/>
</dbReference>
<dbReference type="InterPro" id="IPR020578">
    <property type="entry name" value="Aminotrans_V_PyrdxlP_BS"/>
</dbReference>
<dbReference type="PROSITE" id="PS00595">
    <property type="entry name" value="AA_TRANSFER_CLASS_5"/>
    <property type="match status" value="1"/>
</dbReference>
<proteinExistence type="inferred from homology"/>
<gene>
    <name evidence="9" type="ORF">S01H1_33402</name>
</gene>
<comment type="caution">
    <text evidence="9">The sequence shown here is derived from an EMBL/GenBank/DDBJ whole genome shotgun (WGS) entry which is preliminary data.</text>
</comment>
<dbReference type="EMBL" id="BARS01020734">
    <property type="protein sequence ID" value="GAG10804.1"/>
    <property type="molecule type" value="Genomic_DNA"/>
</dbReference>
<keyword evidence="5" id="KW-0663">Pyridoxal phosphate</keyword>
<evidence type="ECO:0000256" key="1">
    <source>
        <dbReference type="ARBA" id="ARBA00001933"/>
    </source>
</evidence>
<evidence type="ECO:0000256" key="5">
    <source>
        <dbReference type="ARBA" id="ARBA00022898"/>
    </source>
</evidence>
<feature type="domain" description="Aminotransferase class V" evidence="8">
    <location>
        <begin position="2"/>
        <end position="217"/>
    </location>
</feature>
<comment type="cofactor">
    <cofactor evidence="1">
        <name>pyridoxal 5'-phosphate</name>
        <dbReference type="ChEBI" id="CHEBI:597326"/>
    </cofactor>
</comment>
<dbReference type="EC" id="2.8.1.7" evidence="3"/>
<keyword evidence="4" id="KW-0479">Metal-binding</keyword>
<keyword evidence="7" id="KW-0411">Iron-sulfur</keyword>
<evidence type="ECO:0000259" key="8">
    <source>
        <dbReference type="Pfam" id="PF00266"/>
    </source>
</evidence>
<protein>
    <recommendedName>
        <fullName evidence="3">cysteine desulfurase</fullName>
        <ecNumber evidence="3">2.8.1.7</ecNumber>
    </recommendedName>
</protein>
<dbReference type="InterPro" id="IPR015421">
    <property type="entry name" value="PyrdxlP-dep_Trfase_major"/>
</dbReference>
<comment type="similarity">
    <text evidence="2">Belongs to the class-V pyridoxal-phosphate-dependent aminotransferase family. NifS/IscS subfamily.</text>
</comment>
<name>X0UY83_9ZZZZ</name>
<evidence type="ECO:0000256" key="7">
    <source>
        <dbReference type="ARBA" id="ARBA00023014"/>
    </source>
</evidence>
<evidence type="ECO:0000256" key="4">
    <source>
        <dbReference type="ARBA" id="ARBA00022723"/>
    </source>
</evidence>
<reference evidence="9" key="1">
    <citation type="journal article" date="2014" name="Front. Microbiol.">
        <title>High frequency of phylogenetically diverse reductive dehalogenase-homologous genes in deep subseafloor sedimentary metagenomes.</title>
        <authorList>
            <person name="Kawai M."/>
            <person name="Futagami T."/>
            <person name="Toyoda A."/>
            <person name="Takaki Y."/>
            <person name="Nishi S."/>
            <person name="Hori S."/>
            <person name="Arai W."/>
            <person name="Tsubouchi T."/>
            <person name="Morono Y."/>
            <person name="Uchiyama I."/>
            <person name="Ito T."/>
            <person name="Fujiyama A."/>
            <person name="Inagaki F."/>
            <person name="Takami H."/>
        </authorList>
    </citation>
    <scope>NUCLEOTIDE SEQUENCE</scope>
    <source>
        <strain evidence="9">Expedition CK06-06</strain>
    </source>
</reference>
<evidence type="ECO:0000256" key="3">
    <source>
        <dbReference type="ARBA" id="ARBA00012239"/>
    </source>
</evidence>
<dbReference type="AlphaFoldDB" id="X0UY83"/>
<dbReference type="GO" id="GO:0046872">
    <property type="term" value="F:metal ion binding"/>
    <property type="evidence" value="ECO:0007669"/>
    <property type="project" value="UniProtKB-KW"/>
</dbReference>
<dbReference type="InterPro" id="IPR015422">
    <property type="entry name" value="PyrdxlP-dep_Trfase_small"/>
</dbReference>
<evidence type="ECO:0000256" key="6">
    <source>
        <dbReference type="ARBA" id="ARBA00023004"/>
    </source>
</evidence>
<dbReference type="GO" id="GO:0031071">
    <property type="term" value="F:cysteine desulfurase activity"/>
    <property type="evidence" value="ECO:0007669"/>
    <property type="project" value="UniProtKB-EC"/>
</dbReference>
<dbReference type="Gene3D" id="3.90.1150.10">
    <property type="entry name" value="Aspartate Aminotransferase, domain 1"/>
    <property type="match status" value="1"/>
</dbReference>
<accession>X0UY83</accession>
<dbReference type="Gene3D" id="3.40.640.10">
    <property type="entry name" value="Type I PLP-dependent aspartate aminotransferase-like (Major domain)"/>
    <property type="match status" value="1"/>
</dbReference>
<dbReference type="InterPro" id="IPR000192">
    <property type="entry name" value="Aminotrans_V_dom"/>
</dbReference>
<sequence length="221" mass="24231">MIYLDNAATSWPKPESVYQAMDEFLRKNGGNPGRGSHSMAIVARETIEETRLLVARLINSPEKERVIFTLNCTDALNLGLKGLLRPGNHVITSCMEHNSVVRPLAKIERQGIKITRLPPLAETGVVSFRDIEKAKTEDTKLIVVTHASNVTGVIQPIEKYGAIARNHGLFFMVDATQTAGKYQIDVQAENIDLLAFSGHKGLLGPPGTGVLYVSKRVELDS</sequence>
<feature type="non-terminal residue" evidence="9">
    <location>
        <position position="221"/>
    </location>
</feature>
<evidence type="ECO:0000256" key="2">
    <source>
        <dbReference type="ARBA" id="ARBA00006490"/>
    </source>
</evidence>
<evidence type="ECO:0000313" key="9">
    <source>
        <dbReference type="EMBL" id="GAG10804.1"/>
    </source>
</evidence>
<dbReference type="GO" id="GO:0051536">
    <property type="term" value="F:iron-sulfur cluster binding"/>
    <property type="evidence" value="ECO:0007669"/>
    <property type="project" value="UniProtKB-KW"/>
</dbReference>
<keyword evidence="6" id="KW-0408">Iron</keyword>